<accession>A0A6V7GY80</accession>
<evidence type="ECO:0000259" key="2">
    <source>
        <dbReference type="Pfam" id="PF21007"/>
    </source>
</evidence>
<evidence type="ECO:0000256" key="1">
    <source>
        <dbReference type="SAM" id="Coils"/>
    </source>
</evidence>
<feature type="domain" description="Fas-binding factor 1 C-terminal" evidence="2">
    <location>
        <begin position="534"/>
        <end position="953"/>
    </location>
</feature>
<proteinExistence type="predicted"/>
<dbReference type="InterPro" id="IPR049390">
    <property type="entry name" value="FBF1_C"/>
</dbReference>
<dbReference type="GO" id="GO:0097539">
    <property type="term" value="C:ciliary transition fiber"/>
    <property type="evidence" value="ECO:0007669"/>
    <property type="project" value="InterPro"/>
</dbReference>
<keyword evidence="4" id="KW-1185">Reference proteome</keyword>
<dbReference type="GO" id="GO:0005814">
    <property type="term" value="C:centriole"/>
    <property type="evidence" value="ECO:0007669"/>
    <property type="project" value="TreeGrafter"/>
</dbReference>
<evidence type="ECO:0000313" key="4">
    <source>
        <dbReference type="Proteomes" id="UP000752696"/>
    </source>
</evidence>
<dbReference type="EMBL" id="CAJDYZ010004654">
    <property type="protein sequence ID" value="CAD1471712.1"/>
    <property type="molecule type" value="Genomic_DNA"/>
</dbReference>
<keyword evidence="1" id="KW-0175">Coiled coil</keyword>
<reference evidence="3" key="1">
    <citation type="submission" date="2020-07" db="EMBL/GenBank/DDBJ databases">
        <authorList>
            <person name="Nazaruddin N."/>
        </authorList>
    </citation>
    <scope>NUCLEOTIDE SEQUENCE</scope>
</reference>
<dbReference type="PANTHER" id="PTHR33689">
    <property type="entry name" value="FAS-BINDING FACTOR 1"/>
    <property type="match status" value="1"/>
</dbReference>
<dbReference type="AlphaFoldDB" id="A0A6V7GY80"/>
<dbReference type="InterPro" id="IPR033561">
    <property type="entry name" value="FBF1"/>
</dbReference>
<feature type="coiled-coil region" evidence="1">
    <location>
        <begin position="800"/>
        <end position="866"/>
    </location>
</feature>
<dbReference type="Proteomes" id="UP000752696">
    <property type="component" value="Unassembled WGS sequence"/>
</dbReference>
<dbReference type="PANTHER" id="PTHR33689:SF1">
    <property type="entry name" value="FAS-BINDING FACTOR 1"/>
    <property type="match status" value="1"/>
</dbReference>
<sequence length="992" mass="115089">HTFNTGVKYSATPSAVPFTELMTLCIAISCNKKFKFTKNVKDQRGQLLNTNIRISTVSNMVDHSEISNANLEDITKALEDMDSLDIKLFNNTFKKSNSTSIFKDSNIQSDGEIKKKVLFKDSNEDDLLVDLLSDEEISVKEKKNLFTSSSKSSLMEDLFKIKNPVTSASIKSNNELEFQFEQGESNQLSSQKLNGYSTSENNLISQTELSKQKNTQNLKSIPQNEKSNLVSLINNSDAIDKAERASLKEHLFENQPHLSNVMDSIISKNIKKTESQTMAQSVNNTQESKLNTTDLLTKSATKEFRRGRRNTKIINDPLGLLSDQNLELVSNENIPTKNSIVHKTENDLPEWLSDSKRLGDEKSETKIGMAKTDKVVTSKQNIKVHNTNSIVDLKKTSGNELEDTLLFNTQLTLNEQNSLVNIKQQESELKTATMLSQQNEQLNKISNTQHSILHSQEEQFNALLKLQLEKQTLLEKQIKLQQERINQYIHVLTTQLRPISSITSIYTNCNSDVSEEENKFVNEIKEMKDVIKKLQGEKSKLEYKLSTVNEKHDNEITFQAEFYEKQISFLREVITKSEERVKQEIERLEVDYMTKFENLRNDKLQIENQYKEEIHNLKDKHAQHIEELCKLHSENLSLLQKEYYNIIESISKAKQIEDQMTEIMTTRKTDIEDILEKASVIIEGMVENKNRLEIKCDEIKKSQANILKLQEDDVKAQKLELKYHNNVLEEHRDKFIQTTEKFDTHLTQLITELQKQSALYYQAKETHDKEVANFLREKELFQEKMKWEQDYMQALKESWIKEQEKQLKLLAEEKEIIASEKAELEVLNKLKSNNNEVVKVELETAIKTAQDANVSANQEKLKWQEKINEFNIYKQILQDKENLLILRAKELEYLTQSVLIKKEEGIKVLKNAKHLENQNKEKFNQLQIQIQALMEREKKIATERYNTTKDKIKRVSSTYEIETPERDLNVSHNEIISFSEMQSNSEITTELM</sequence>
<comment type="caution">
    <text evidence="3">The sequence shown here is derived from an EMBL/GenBank/DDBJ whole genome shotgun (WGS) entry which is preliminary data.</text>
</comment>
<protein>
    <recommendedName>
        <fullName evidence="2">Fas-binding factor 1 C-terminal domain-containing protein</fullName>
    </recommendedName>
</protein>
<name>A0A6V7GY80_9HYME</name>
<organism evidence="3 4">
    <name type="scientific">Heterotrigona itama</name>
    <dbReference type="NCBI Taxonomy" id="395501"/>
    <lineage>
        <taxon>Eukaryota</taxon>
        <taxon>Metazoa</taxon>
        <taxon>Ecdysozoa</taxon>
        <taxon>Arthropoda</taxon>
        <taxon>Hexapoda</taxon>
        <taxon>Insecta</taxon>
        <taxon>Pterygota</taxon>
        <taxon>Neoptera</taxon>
        <taxon>Endopterygota</taxon>
        <taxon>Hymenoptera</taxon>
        <taxon>Apocrita</taxon>
        <taxon>Aculeata</taxon>
        <taxon>Apoidea</taxon>
        <taxon>Anthophila</taxon>
        <taxon>Apidae</taxon>
        <taxon>Heterotrigona</taxon>
    </lineage>
</organism>
<feature type="coiled-coil region" evidence="1">
    <location>
        <begin position="517"/>
        <end position="627"/>
    </location>
</feature>
<evidence type="ECO:0000313" key="3">
    <source>
        <dbReference type="EMBL" id="CAD1471712.1"/>
    </source>
</evidence>
<dbReference type="GO" id="GO:0090162">
    <property type="term" value="P:establishment of epithelial cell polarity"/>
    <property type="evidence" value="ECO:0007669"/>
    <property type="project" value="InterPro"/>
</dbReference>
<dbReference type="Pfam" id="PF21007">
    <property type="entry name" value="FBF1"/>
    <property type="match status" value="1"/>
</dbReference>
<dbReference type="OrthoDB" id="8195456at2759"/>
<gene>
    <name evidence="3" type="ORF">MHI_LOCUS247959</name>
</gene>
<feature type="non-terminal residue" evidence="3">
    <location>
        <position position="1"/>
    </location>
</feature>
<feature type="non-terminal residue" evidence="3">
    <location>
        <position position="992"/>
    </location>
</feature>
<dbReference type="GO" id="GO:0060271">
    <property type="term" value="P:cilium assembly"/>
    <property type="evidence" value="ECO:0007669"/>
    <property type="project" value="InterPro"/>
</dbReference>
<dbReference type="GO" id="GO:0036064">
    <property type="term" value="C:ciliary basal body"/>
    <property type="evidence" value="ECO:0007669"/>
    <property type="project" value="TreeGrafter"/>
</dbReference>